<dbReference type="OrthoDB" id="9180606at2"/>
<dbReference type="InterPro" id="IPR002508">
    <property type="entry name" value="MurNAc-LAA_cat"/>
</dbReference>
<name>A0A1X7JMS9_9BACT</name>
<dbReference type="AlphaFoldDB" id="A0A1X7JMS9"/>
<dbReference type="Proteomes" id="UP000193355">
    <property type="component" value="Unassembled WGS sequence"/>
</dbReference>
<dbReference type="Pfam" id="PF01520">
    <property type="entry name" value="Amidase_3"/>
    <property type="match status" value="1"/>
</dbReference>
<evidence type="ECO:0000259" key="2">
    <source>
        <dbReference type="SMART" id="SM00646"/>
    </source>
</evidence>
<evidence type="ECO:0000256" key="1">
    <source>
        <dbReference type="ARBA" id="ARBA00022801"/>
    </source>
</evidence>
<reference evidence="4" key="1">
    <citation type="submission" date="2017-04" db="EMBL/GenBank/DDBJ databases">
        <authorList>
            <person name="Varghese N."/>
            <person name="Submissions S."/>
        </authorList>
    </citation>
    <scope>NUCLEOTIDE SEQUENCE [LARGE SCALE GENOMIC DNA]</scope>
    <source>
        <strain evidence="4">USBA 82</strain>
    </source>
</reference>
<dbReference type="PANTHER" id="PTHR30404:SF0">
    <property type="entry name" value="N-ACETYLMURAMOYL-L-ALANINE AMIDASE AMIC"/>
    <property type="match status" value="1"/>
</dbReference>
<sequence>MRIAIDPGHGGKDPGAVGGQLRESEVALAISLFLRDELVDGGHSVLMTRETDVFITIGDRCRLANTWKADLFLSIHCNAASSPQAHGMELLIFPGSARGRDLAGHIWGALRDIPGLRDRGIKPRGDLGVLRGTSMPAVLVEAAFISNPENRRDHLETTHGRRRIAKAIAQGVMEWV</sequence>
<dbReference type="GO" id="GO:0009253">
    <property type="term" value="P:peptidoglycan catabolic process"/>
    <property type="evidence" value="ECO:0007669"/>
    <property type="project" value="InterPro"/>
</dbReference>
<dbReference type="GO" id="GO:0030288">
    <property type="term" value="C:outer membrane-bounded periplasmic space"/>
    <property type="evidence" value="ECO:0007669"/>
    <property type="project" value="TreeGrafter"/>
</dbReference>
<protein>
    <submittedName>
        <fullName evidence="3">N-acetylmuramoyl-L-alanine amidase</fullName>
    </submittedName>
</protein>
<dbReference type="RefSeq" id="WP_085544543.1">
    <property type="nucleotide sequence ID" value="NZ_FXBB01000013.1"/>
</dbReference>
<organism evidence="3 4">
    <name type="scientific">Dethiosulfovibrio salsuginis</name>
    <dbReference type="NCBI Taxonomy" id="561720"/>
    <lineage>
        <taxon>Bacteria</taxon>
        <taxon>Thermotogati</taxon>
        <taxon>Synergistota</taxon>
        <taxon>Synergistia</taxon>
        <taxon>Synergistales</taxon>
        <taxon>Dethiosulfovibrionaceae</taxon>
        <taxon>Dethiosulfovibrio</taxon>
    </lineage>
</organism>
<dbReference type="SUPFAM" id="SSF53187">
    <property type="entry name" value="Zn-dependent exopeptidases"/>
    <property type="match status" value="1"/>
</dbReference>
<dbReference type="STRING" id="561720.SAMN06275492_11373"/>
<dbReference type="GO" id="GO:0008745">
    <property type="term" value="F:N-acetylmuramoyl-L-alanine amidase activity"/>
    <property type="evidence" value="ECO:0007669"/>
    <property type="project" value="InterPro"/>
</dbReference>
<dbReference type="SMART" id="SM00646">
    <property type="entry name" value="Ami_3"/>
    <property type="match status" value="1"/>
</dbReference>
<dbReference type="EMBL" id="FXBB01000013">
    <property type="protein sequence ID" value="SMG29185.1"/>
    <property type="molecule type" value="Genomic_DNA"/>
</dbReference>
<evidence type="ECO:0000313" key="3">
    <source>
        <dbReference type="EMBL" id="SMG29185.1"/>
    </source>
</evidence>
<gene>
    <name evidence="3" type="ORF">SAMN06275492_11373</name>
</gene>
<dbReference type="InterPro" id="IPR050695">
    <property type="entry name" value="N-acetylmuramoyl_amidase_3"/>
</dbReference>
<keyword evidence="1" id="KW-0378">Hydrolase</keyword>
<keyword evidence="4" id="KW-1185">Reference proteome</keyword>
<accession>A0A1X7JMS9</accession>
<dbReference type="PANTHER" id="PTHR30404">
    <property type="entry name" value="N-ACETYLMURAMOYL-L-ALANINE AMIDASE"/>
    <property type="match status" value="1"/>
</dbReference>
<feature type="domain" description="MurNAc-LAA" evidence="2">
    <location>
        <begin position="61"/>
        <end position="173"/>
    </location>
</feature>
<proteinExistence type="predicted"/>
<dbReference type="Gene3D" id="3.40.630.40">
    <property type="entry name" value="Zn-dependent exopeptidases"/>
    <property type="match status" value="1"/>
</dbReference>
<evidence type="ECO:0000313" key="4">
    <source>
        <dbReference type="Proteomes" id="UP000193355"/>
    </source>
</evidence>
<dbReference type="CDD" id="cd02696">
    <property type="entry name" value="MurNAc-LAA"/>
    <property type="match status" value="1"/>
</dbReference>